<sequence>MSVIVYSNPNCVQCEQTKKYLTQKGVEFESKMIQDSPEILPLIEEKGYKSAPVVVAGDQSWSGFRLDHLYPLSLTHGKK</sequence>
<accession>A0A6J7WXF5</accession>
<dbReference type="PROSITE" id="PS51354">
    <property type="entry name" value="GLUTAREDOXIN_2"/>
    <property type="match status" value="1"/>
</dbReference>
<reference evidence="3" key="1">
    <citation type="submission" date="2020-05" db="EMBL/GenBank/DDBJ databases">
        <authorList>
            <person name="Chiriac C."/>
            <person name="Salcher M."/>
            <person name="Ghai R."/>
            <person name="Kavagutti S V."/>
        </authorList>
    </citation>
    <scope>NUCLEOTIDE SEQUENCE</scope>
</reference>
<gene>
    <name evidence="2" type="ORF">UFOVP113_137</name>
    <name evidence="3" type="ORF">UFOVP225_124</name>
</gene>
<feature type="domain" description="Glutaredoxin" evidence="1">
    <location>
        <begin position="3"/>
        <end position="60"/>
    </location>
</feature>
<protein>
    <submittedName>
        <fullName evidence="3">GrxC Glutaredoxin and related proteins</fullName>
    </submittedName>
</protein>
<proteinExistence type="predicted"/>
<organism evidence="3">
    <name type="scientific">uncultured Caudovirales phage</name>
    <dbReference type="NCBI Taxonomy" id="2100421"/>
    <lineage>
        <taxon>Viruses</taxon>
        <taxon>Duplodnaviria</taxon>
        <taxon>Heunggongvirae</taxon>
        <taxon>Uroviricota</taxon>
        <taxon>Caudoviricetes</taxon>
        <taxon>Peduoviridae</taxon>
        <taxon>Maltschvirus</taxon>
        <taxon>Maltschvirus maltsch</taxon>
    </lineage>
</organism>
<dbReference type="Pfam" id="PF00462">
    <property type="entry name" value="Glutaredoxin"/>
    <property type="match status" value="1"/>
</dbReference>
<dbReference type="EMBL" id="LR796231">
    <property type="protein sequence ID" value="CAB4129000.1"/>
    <property type="molecule type" value="Genomic_DNA"/>
</dbReference>
<name>A0A6J7WXF5_9CAUD</name>
<dbReference type="SUPFAM" id="SSF52833">
    <property type="entry name" value="Thioredoxin-like"/>
    <property type="match status" value="1"/>
</dbReference>
<dbReference type="CDD" id="cd02976">
    <property type="entry name" value="NrdH"/>
    <property type="match status" value="1"/>
</dbReference>
<dbReference type="EMBL" id="LR798275">
    <property type="protein sequence ID" value="CAB5219753.1"/>
    <property type="molecule type" value="Genomic_DNA"/>
</dbReference>
<dbReference type="InterPro" id="IPR002109">
    <property type="entry name" value="Glutaredoxin"/>
</dbReference>
<dbReference type="Gene3D" id="3.40.30.10">
    <property type="entry name" value="Glutaredoxin"/>
    <property type="match status" value="1"/>
</dbReference>
<evidence type="ECO:0000313" key="2">
    <source>
        <dbReference type="EMBL" id="CAB4129000.1"/>
    </source>
</evidence>
<evidence type="ECO:0000313" key="3">
    <source>
        <dbReference type="EMBL" id="CAB5219753.1"/>
    </source>
</evidence>
<dbReference type="InterPro" id="IPR036249">
    <property type="entry name" value="Thioredoxin-like_sf"/>
</dbReference>
<evidence type="ECO:0000259" key="1">
    <source>
        <dbReference type="Pfam" id="PF00462"/>
    </source>
</evidence>